<name>A0ABU9NM05_9FLAO</name>
<dbReference type="RefSeq" id="WP_342690492.1">
    <property type="nucleotide sequence ID" value="NZ_JBCGDP010000002.1"/>
</dbReference>
<organism evidence="1 2">
    <name type="scientific">Flavobacterium polysaccharolyticum</name>
    <dbReference type="NCBI Taxonomy" id="3133148"/>
    <lineage>
        <taxon>Bacteria</taxon>
        <taxon>Pseudomonadati</taxon>
        <taxon>Bacteroidota</taxon>
        <taxon>Flavobacteriia</taxon>
        <taxon>Flavobacteriales</taxon>
        <taxon>Flavobacteriaceae</taxon>
        <taxon>Flavobacterium</taxon>
    </lineage>
</organism>
<sequence>MDTAEIKENIKFDPYVDLGVFKPKSNGSIQFDHIRSKKPLPALIEANRKADANGINVSVVVFIVEGYENPEIVVTQSYSISSLGLNQLQFFISYDFNEVKSSNFKTYELSFDAKEKKLPKGVKLKDIDTVEIFLRDTDPITSRGTETTVQSST</sequence>
<keyword evidence="2" id="KW-1185">Reference proteome</keyword>
<protein>
    <submittedName>
        <fullName evidence="1">Uncharacterized protein</fullName>
    </submittedName>
</protein>
<evidence type="ECO:0000313" key="2">
    <source>
        <dbReference type="Proteomes" id="UP001468798"/>
    </source>
</evidence>
<proteinExistence type="predicted"/>
<evidence type="ECO:0000313" key="1">
    <source>
        <dbReference type="EMBL" id="MEM0575392.1"/>
    </source>
</evidence>
<comment type="caution">
    <text evidence="1">The sequence shown here is derived from an EMBL/GenBank/DDBJ whole genome shotgun (WGS) entry which is preliminary data.</text>
</comment>
<reference evidence="1 2" key="1">
    <citation type="submission" date="2024-03" db="EMBL/GenBank/DDBJ databases">
        <title>Two novel species of the genus Flavobacterium exhibiting potentially degradation of complex polysaccharides.</title>
        <authorList>
            <person name="Lian X."/>
        </authorList>
    </citation>
    <scope>NUCLEOTIDE SEQUENCE [LARGE SCALE GENOMIC DNA]</scope>
    <source>
        <strain evidence="1 2">N6</strain>
    </source>
</reference>
<accession>A0ABU9NM05</accession>
<dbReference type="EMBL" id="JBCGDP010000002">
    <property type="protein sequence ID" value="MEM0575392.1"/>
    <property type="molecule type" value="Genomic_DNA"/>
</dbReference>
<dbReference type="Proteomes" id="UP001468798">
    <property type="component" value="Unassembled WGS sequence"/>
</dbReference>
<gene>
    <name evidence="1" type="ORF">WFZ86_02690</name>
</gene>